<protein>
    <submittedName>
        <fullName evidence="2">Nucleotidyltransferase domain-containing protein</fullName>
    </submittedName>
</protein>
<gene>
    <name evidence="2" type="ORF">E6K81_07465</name>
</gene>
<accession>A0A538U9M1</accession>
<organism evidence="2 3">
    <name type="scientific">Eiseniibacteriota bacterium</name>
    <dbReference type="NCBI Taxonomy" id="2212470"/>
    <lineage>
        <taxon>Bacteria</taxon>
        <taxon>Candidatus Eiseniibacteriota</taxon>
    </lineage>
</organism>
<dbReference type="CDD" id="cd05403">
    <property type="entry name" value="NT_KNTase_like"/>
    <property type="match status" value="1"/>
</dbReference>
<evidence type="ECO:0000313" key="3">
    <source>
        <dbReference type="Proteomes" id="UP000319771"/>
    </source>
</evidence>
<dbReference type="Proteomes" id="UP000319771">
    <property type="component" value="Unassembled WGS sequence"/>
</dbReference>
<feature type="domain" description="Polymerase nucleotidyl transferase" evidence="1">
    <location>
        <begin position="15"/>
        <end position="86"/>
    </location>
</feature>
<sequence length="110" mass="12267">MPESILGPDPRLDVVVQRLVEAYQPERIYLFGSVARGDGDADSDYDLLIVVPNDAPPERRRSRLAYEVLRGTGTPVDALVCSHDWFFSRVHLRASLPGTVLREGRLLHAA</sequence>
<dbReference type="GO" id="GO:0016779">
    <property type="term" value="F:nucleotidyltransferase activity"/>
    <property type="evidence" value="ECO:0007669"/>
    <property type="project" value="InterPro"/>
</dbReference>
<dbReference type="InterPro" id="IPR002934">
    <property type="entry name" value="Polymerase_NTP_transf_dom"/>
</dbReference>
<evidence type="ECO:0000259" key="1">
    <source>
        <dbReference type="Pfam" id="PF01909"/>
    </source>
</evidence>
<keyword evidence="2" id="KW-0808">Transferase</keyword>
<dbReference type="Pfam" id="PF01909">
    <property type="entry name" value="NTP_transf_2"/>
    <property type="match status" value="1"/>
</dbReference>
<evidence type="ECO:0000313" key="2">
    <source>
        <dbReference type="EMBL" id="TMQ72419.1"/>
    </source>
</evidence>
<dbReference type="InterPro" id="IPR043519">
    <property type="entry name" value="NT_sf"/>
</dbReference>
<dbReference type="AlphaFoldDB" id="A0A538U9M1"/>
<reference evidence="2 3" key="1">
    <citation type="journal article" date="2019" name="Nat. Microbiol.">
        <title>Mediterranean grassland soil C-N compound turnover is dependent on rainfall and depth, and is mediated by genomically divergent microorganisms.</title>
        <authorList>
            <person name="Diamond S."/>
            <person name="Andeer P.F."/>
            <person name="Li Z."/>
            <person name="Crits-Christoph A."/>
            <person name="Burstein D."/>
            <person name="Anantharaman K."/>
            <person name="Lane K.R."/>
            <person name="Thomas B.C."/>
            <person name="Pan C."/>
            <person name="Northen T.R."/>
            <person name="Banfield J.F."/>
        </authorList>
    </citation>
    <scope>NUCLEOTIDE SEQUENCE [LARGE SCALE GENOMIC DNA]</scope>
    <source>
        <strain evidence="2">WS_11</strain>
    </source>
</reference>
<dbReference type="EMBL" id="VBPB01000108">
    <property type="protein sequence ID" value="TMQ72419.1"/>
    <property type="molecule type" value="Genomic_DNA"/>
</dbReference>
<comment type="caution">
    <text evidence="2">The sequence shown here is derived from an EMBL/GenBank/DDBJ whole genome shotgun (WGS) entry which is preliminary data.</text>
</comment>
<dbReference type="SUPFAM" id="SSF81301">
    <property type="entry name" value="Nucleotidyltransferase"/>
    <property type="match status" value="1"/>
</dbReference>
<name>A0A538U9M1_UNCEI</name>
<dbReference type="Gene3D" id="3.30.460.10">
    <property type="entry name" value="Beta Polymerase, domain 2"/>
    <property type="match status" value="1"/>
</dbReference>
<proteinExistence type="predicted"/>